<dbReference type="PANTHER" id="PTHR13587:SF7">
    <property type="entry name" value="INTEGRATOR COMPLEX SUBUNIT 3"/>
    <property type="match status" value="1"/>
</dbReference>
<gene>
    <name evidence="2" type="primary">INTS3_2</name>
    <name evidence="2" type="ORF">H4R20_006870</name>
</gene>
<feature type="non-terminal residue" evidence="2">
    <location>
        <position position="1"/>
    </location>
</feature>
<dbReference type="Pfam" id="PF24566">
    <property type="entry name" value="HEAT_Ints3_C"/>
    <property type="match status" value="1"/>
</dbReference>
<protein>
    <submittedName>
        <fullName evidence="2">Integrator complex subunit 3</fullName>
    </submittedName>
</protein>
<dbReference type="Proteomes" id="UP001140094">
    <property type="component" value="Unassembled WGS sequence"/>
</dbReference>
<evidence type="ECO:0000259" key="1">
    <source>
        <dbReference type="Pfam" id="PF24566"/>
    </source>
</evidence>
<name>A0A9W8LQF2_9FUNG</name>
<organism evidence="2 3">
    <name type="scientific">Coemansia guatemalensis</name>
    <dbReference type="NCBI Taxonomy" id="2761395"/>
    <lineage>
        <taxon>Eukaryota</taxon>
        <taxon>Fungi</taxon>
        <taxon>Fungi incertae sedis</taxon>
        <taxon>Zoopagomycota</taxon>
        <taxon>Kickxellomycotina</taxon>
        <taxon>Kickxellomycetes</taxon>
        <taxon>Kickxellales</taxon>
        <taxon>Kickxellaceae</taxon>
        <taxon>Coemansia</taxon>
    </lineage>
</organism>
<sequence length="271" mass="30159">SEAPLRSVVLILAAMFEDTLDVEDVEINRDLAAAGEPPETLDHDLLHYLFVASEPYLHADSGDKVKESSSGRRVLHLSKLLTEAKVDEGFRWLSFACELKRSEYYAQYVGCYAQGTMQAALVRDLHILQEWFPNLFYTELPRICSAFLVEFVGCRGIVRRVVSLIDQPQLYHLYMLIARGQLCIFGCRPADVCMTVSATLECDSFEQVCLWQLLTSEFSANIPMAAELTAHLLLKCQLDFTSNSEAATGLLSLLRSAAFCQIASGSGNVCI</sequence>
<accession>A0A9W8LQF2</accession>
<dbReference type="InterPro" id="IPR056518">
    <property type="entry name" value="HEAT_Ints3_C"/>
</dbReference>
<reference evidence="2" key="1">
    <citation type="submission" date="2022-07" db="EMBL/GenBank/DDBJ databases">
        <title>Phylogenomic reconstructions and comparative analyses of Kickxellomycotina fungi.</title>
        <authorList>
            <person name="Reynolds N.K."/>
            <person name="Stajich J.E."/>
            <person name="Barry K."/>
            <person name="Grigoriev I.V."/>
            <person name="Crous P."/>
            <person name="Smith M.E."/>
        </authorList>
    </citation>
    <scope>NUCLEOTIDE SEQUENCE</scope>
    <source>
        <strain evidence="2">NRRL 1565</strain>
    </source>
</reference>
<feature type="domain" description="Ints3-like C-terminal" evidence="1">
    <location>
        <begin position="100"/>
        <end position="256"/>
    </location>
</feature>
<dbReference type="GO" id="GO:0005737">
    <property type="term" value="C:cytoplasm"/>
    <property type="evidence" value="ECO:0007669"/>
    <property type="project" value="TreeGrafter"/>
</dbReference>
<proteinExistence type="predicted"/>
<comment type="caution">
    <text evidence="2">The sequence shown here is derived from an EMBL/GenBank/DDBJ whole genome shotgun (WGS) entry which is preliminary data.</text>
</comment>
<keyword evidence="3" id="KW-1185">Reference proteome</keyword>
<evidence type="ECO:0000313" key="3">
    <source>
        <dbReference type="Proteomes" id="UP001140094"/>
    </source>
</evidence>
<evidence type="ECO:0000313" key="2">
    <source>
        <dbReference type="EMBL" id="KAJ2791399.1"/>
    </source>
</evidence>
<dbReference type="OrthoDB" id="2021145at2759"/>
<dbReference type="EMBL" id="JANBUO010003327">
    <property type="protein sequence ID" value="KAJ2791399.1"/>
    <property type="molecule type" value="Genomic_DNA"/>
</dbReference>
<dbReference type="AlphaFoldDB" id="A0A9W8LQF2"/>
<dbReference type="PANTHER" id="PTHR13587">
    <property type="entry name" value="INTEGRATOR COMPLEX SUBUNIT 3"/>
    <property type="match status" value="1"/>
</dbReference>
<dbReference type="InterPro" id="IPR045334">
    <property type="entry name" value="INTS3"/>
</dbReference>